<feature type="compositionally biased region" description="Basic and acidic residues" evidence="1">
    <location>
        <begin position="127"/>
        <end position="136"/>
    </location>
</feature>
<feature type="compositionally biased region" description="Low complexity" evidence="1">
    <location>
        <begin position="183"/>
        <end position="194"/>
    </location>
</feature>
<dbReference type="Gene3D" id="2.30.30.190">
    <property type="entry name" value="CAP Gly-rich-like domain"/>
    <property type="match status" value="1"/>
</dbReference>
<reference evidence="3 4" key="1">
    <citation type="submission" date="2014-09" db="EMBL/GenBank/DDBJ databases">
        <authorList>
            <person name="Ellenberger Sabrina"/>
        </authorList>
    </citation>
    <scope>NUCLEOTIDE SEQUENCE [LARGE SCALE GENOMIC DNA]</scope>
    <source>
        <strain evidence="3 4">CBS 412.66</strain>
    </source>
</reference>
<dbReference type="OrthoDB" id="2130750at2759"/>
<evidence type="ECO:0000259" key="2">
    <source>
        <dbReference type="PROSITE" id="PS50245"/>
    </source>
</evidence>
<evidence type="ECO:0000313" key="3">
    <source>
        <dbReference type="EMBL" id="CEP14951.1"/>
    </source>
</evidence>
<evidence type="ECO:0000256" key="1">
    <source>
        <dbReference type="SAM" id="MobiDB-lite"/>
    </source>
</evidence>
<protein>
    <recommendedName>
        <fullName evidence="2">CAP-Gly domain-containing protein</fullName>
    </recommendedName>
</protein>
<dbReference type="PANTHER" id="PTHR18916">
    <property type="entry name" value="DYNACTIN 1-RELATED MICROTUBULE-BINDING"/>
    <property type="match status" value="1"/>
</dbReference>
<dbReference type="SMART" id="SM01052">
    <property type="entry name" value="CAP_GLY"/>
    <property type="match status" value="1"/>
</dbReference>
<dbReference type="AlphaFoldDB" id="A0A0B7NC03"/>
<proteinExistence type="predicted"/>
<evidence type="ECO:0000313" key="4">
    <source>
        <dbReference type="Proteomes" id="UP000054107"/>
    </source>
</evidence>
<dbReference type="STRING" id="35722.A0A0B7NC03"/>
<dbReference type="Proteomes" id="UP000054107">
    <property type="component" value="Unassembled WGS sequence"/>
</dbReference>
<feature type="region of interest" description="Disordered" evidence="1">
    <location>
        <begin position="48"/>
        <end position="78"/>
    </location>
</feature>
<feature type="domain" description="CAP-Gly" evidence="2">
    <location>
        <begin position="281"/>
        <end position="323"/>
    </location>
</feature>
<accession>A0A0B7NC03</accession>
<dbReference type="InterPro" id="IPR000938">
    <property type="entry name" value="CAP-Gly_domain"/>
</dbReference>
<name>A0A0B7NC03_9FUNG</name>
<dbReference type="Pfam" id="PF01302">
    <property type="entry name" value="CAP_GLY"/>
    <property type="match status" value="1"/>
</dbReference>
<feature type="region of interest" description="Disordered" evidence="1">
    <location>
        <begin position="127"/>
        <end position="209"/>
    </location>
</feature>
<dbReference type="InterPro" id="IPR036859">
    <property type="entry name" value="CAP-Gly_dom_sf"/>
</dbReference>
<organism evidence="3 4">
    <name type="scientific">Parasitella parasitica</name>
    <dbReference type="NCBI Taxonomy" id="35722"/>
    <lineage>
        <taxon>Eukaryota</taxon>
        <taxon>Fungi</taxon>
        <taxon>Fungi incertae sedis</taxon>
        <taxon>Mucoromycota</taxon>
        <taxon>Mucoromycotina</taxon>
        <taxon>Mucoromycetes</taxon>
        <taxon>Mucorales</taxon>
        <taxon>Mucorineae</taxon>
        <taxon>Mucoraceae</taxon>
        <taxon>Parasitella</taxon>
    </lineage>
</organism>
<keyword evidence="4" id="KW-1185">Reference proteome</keyword>
<feature type="compositionally biased region" description="Polar residues" evidence="1">
    <location>
        <begin position="56"/>
        <end position="68"/>
    </location>
</feature>
<feature type="region of interest" description="Disordered" evidence="1">
    <location>
        <begin position="221"/>
        <end position="254"/>
    </location>
</feature>
<dbReference type="PROSITE" id="PS50245">
    <property type="entry name" value="CAP_GLY_2"/>
    <property type="match status" value="1"/>
</dbReference>
<dbReference type="SUPFAM" id="SSF74924">
    <property type="entry name" value="Cap-Gly domain"/>
    <property type="match status" value="1"/>
</dbReference>
<dbReference type="EMBL" id="LN731777">
    <property type="protein sequence ID" value="CEP14951.1"/>
    <property type="molecule type" value="Genomic_DNA"/>
</dbReference>
<gene>
    <name evidence="3" type="primary">PARPA_09141.1 scaffold 35524</name>
</gene>
<sequence>MPFFGLKNARKKITSSSLSSLGLRKTQSTGNIENSIVTVKRQHFSSSAEKPATVSILRTSGSSGTTASDQKRRRTPPSQSDIVLATVMEDDDDDHQDDRLLAAKLRDITACDMDLLLSLETQARMDVQEEKERKQQEIISSITTKRPSMLKFDIPVTPPRSKSPDPKTFHATRPRRWSLPEETTNTTTQQRQQQADGMAKKKSSTNRLSKWSRLIKQQQQEEAKNNRLIYHNESSSSSSSSDDDCCTPENNSDVQTDITIGSKVKLFKRPLPIIGTVKYIGKVHFDTGEWLGIELDSRVGNTDGKIDDKRYFQTNLHCGIFVKKEDTIKV</sequence>